<dbReference type="InterPro" id="IPR001544">
    <property type="entry name" value="Aminotrans_IV"/>
</dbReference>
<comment type="cofactor">
    <cofactor evidence="1 5">
        <name>pyridoxal 5'-phosphate</name>
        <dbReference type="ChEBI" id="CHEBI:597326"/>
    </cofactor>
</comment>
<evidence type="ECO:0000256" key="1">
    <source>
        <dbReference type="ARBA" id="ARBA00001933"/>
    </source>
</evidence>
<keyword evidence="7" id="KW-0808">Transferase</keyword>
<feature type="domain" description="Chorismate-utilising enzyme C-terminal" evidence="6">
    <location>
        <begin position="124"/>
        <end position="376"/>
    </location>
</feature>
<sequence>MLAGASFALFDRDAGGAVLLTDLQDSFVVDAAADPRAAFASIEAALAAGQWAALAADYALGACLEPAVPPAPYGRPVLRVWLFADGRVLDAPAVADFLAEQLAALPAYQQVAGIAEMSAAVDAATYAAQVRQILRWIGDGDCYQINLTFPLTFTLYGHPLALYARLRERQPVRYGGFLAGGEETILSFSPELFFERVGARVVTRPMKGTAARGRTALEDQANRSALLASVKERAENIMIVDLLRNDLGRLAQPGKVQVEALCEAEAYPTLWQMVSTVAADLPGVGVADLFAALFPCGSITGAPKIRAMQRIAALEASARGLYTGSLGCLAPNGDARFNVVIRTVEVAADGQARLGVGSGIVIDADAAREYAECLLKASFLTAFDPGFELFETLRLEDGVYPLLDLHLERLQASARSLGFACRLEAVSAALVAEAAAHPQALFRVRLSLAHDGSCRVLVAALREDAGKSWRVCLAAEALPVDDYLLRHKTTARARYDRMLAALAARPAFFDAIFLNTRGEVCEGARSNVFVERDGLLLTPPLACGLLPGVMRRTLLESGRAVEQVLRREDLLQAPALYVGNALRGLLPVVLEEDSG</sequence>
<dbReference type="GO" id="GO:0046820">
    <property type="term" value="F:4-amino-4-deoxychorismate synthase activity"/>
    <property type="evidence" value="ECO:0007669"/>
    <property type="project" value="UniProtKB-EC"/>
</dbReference>
<dbReference type="GO" id="GO:0000162">
    <property type="term" value="P:L-tryptophan biosynthetic process"/>
    <property type="evidence" value="ECO:0007669"/>
    <property type="project" value="TreeGrafter"/>
</dbReference>
<dbReference type="InterPro" id="IPR043131">
    <property type="entry name" value="BCAT-like_N"/>
</dbReference>
<dbReference type="InterPro" id="IPR043132">
    <property type="entry name" value="BCAT-like_C"/>
</dbReference>
<dbReference type="EC" id="2.6.1.85" evidence="7"/>
<evidence type="ECO:0000256" key="5">
    <source>
        <dbReference type="RuleBase" id="RU004516"/>
    </source>
</evidence>
<evidence type="ECO:0000313" key="8">
    <source>
        <dbReference type="Proteomes" id="UP000021816"/>
    </source>
</evidence>
<dbReference type="NCBIfam" id="TIGR00553">
    <property type="entry name" value="pabB"/>
    <property type="match status" value="1"/>
</dbReference>
<dbReference type="InterPro" id="IPR005802">
    <property type="entry name" value="ADC_synth_comp_1"/>
</dbReference>
<evidence type="ECO:0000256" key="3">
    <source>
        <dbReference type="ARBA" id="ARBA00022898"/>
    </source>
</evidence>
<comment type="caution">
    <text evidence="7">The sequence shown here is derived from an EMBL/GenBank/DDBJ whole genome shotgun (WGS) entry which is preliminary data.</text>
</comment>
<dbReference type="InterPro" id="IPR018300">
    <property type="entry name" value="Aminotrans_IV_CS"/>
</dbReference>
<protein>
    <submittedName>
        <fullName evidence="7">Para-aminobenzoate synthase component 1</fullName>
        <ecNumber evidence="7">2.6.1.85</ecNumber>
    </submittedName>
</protein>
<evidence type="ECO:0000313" key="7">
    <source>
        <dbReference type="EMBL" id="EXI77899.1"/>
    </source>
</evidence>
<dbReference type="InterPro" id="IPR019999">
    <property type="entry name" value="Anth_synth_I-like"/>
</dbReference>
<dbReference type="InterPro" id="IPR015890">
    <property type="entry name" value="Chorismate_C"/>
</dbReference>
<dbReference type="GO" id="GO:0009396">
    <property type="term" value="P:folic acid-containing compound biosynthetic process"/>
    <property type="evidence" value="ECO:0007669"/>
    <property type="project" value="InterPro"/>
</dbReference>
<dbReference type="Gene3D" id="3.20.10.10">
    <property type="entry name" value="D-amino Acid Aminotransferase, subunit A, domain 2"/>
    <property type="match status" value="1"/>
</dbReference>
<keyword evidence="3 5" id="KW-0663">Pyridoxal phosphate</keyword>
<dbReference type="InterPro" id="IPR036038">
    <property type="entry name" value="Aminotransferase-like"/>
</dbReference>
<organism evidence="7 8">
    <name type="scientific">Candidatus Accumulibacter appositus</name>
    <dbReference type="NCBI Taxonomy" id="1454003"/>
    <lineage>
        <taxon>Bacteria</taxon>
        <taxon>Pseudomonadati</taxon>
        <taxon>Pseudomonadota</taxon>
        <taxon>Betaproteobacteria</taxon>
        <taxon>Candidatus Accumulibacter</taxon>
    </lineage>
</organism>
<dbReference type="AlphaFoldDB" id="A0A011QGF6"/>
<dbReference type="PANTHER" id="PTHR11236">
    <property type="entry name" value="AMINOBENZOATE/ANTHRANILATE SYNTHASE"/>
    <property type="match status" value="1"/>
</dbReference>
<reference evidence="7 8" key="1">
    <citation type="submission" date="2014-02" db="EMBL/GenBank/DDBJ databases">
        <title>Expanding our view of genomic diversity in Candidatus Accumulibacter clades.</title>
        <authorList>
            <person name="Skennerton C.T."/>
            <person name="Barr J.J."/>
            <person name="Slater F.R."/>
            <person name="Bond P.L."/>
            <person name="Tyson G.W."/>
        </authorList>
    </citation>
    <scope>NUCLEOTIDE SEQUENCE [LARGE SCALE GENOMIC DNA]</scope>
    <source>
        <strain evidence="8">BA-92</strain>
    </source>
</reference>
<dbReference type="SUPFAM" id="SSF56322">
    <property type="entry name" value="ADC synthase"/>
    <property type="match status" value="1"/>
</dbReference>
<dbReference type="Gene3D" id="3.30.470.10">
    <property type="match status" value="1"/>
</dbReference>
<dbReference type="Pfam" id="PF00425">
    <property type="entry name" value="Chorismate_bind"/>
    <property type="match status" value="1"/>
</dbReference>
<dbReference type="Proteomes" id="UP000021816">
    <property type="component" value="Unassembled WGS sequence"/>
</dbReference>
<evidence type="ECO:0000256" key="2">
    <source>
        <dbReference type="ARBA" id="ARBA00009320"/>
    </source>
</evidence>
<dbReference type="PANTHER" id="PTHR11236:SF50">
    <property type="entry name" value="AMINODEOXYCHORISMATE SYNTHASE COMPONENT 1"/>
    <property type="match status" value="1"/>
</dbReference>
<dbReference type="PROSITE" id="PS00770">
    <property type="entry name" value="AA_TRANSFER_CLASS_4"/>
    <property type="match status" value="1"/>
</dbReference>
<dbReference type="Pfam" id="PF01063">
    <property type="entry name" value="Aminotran_4"/>
    <property type="match status" value="1"/>
</dbReference>
<proteinExistence type="inferred from homology"/>
<dbReference type="PATRIC" id="fig|1454003.3.peg.3438"/>
<evidence type="ECO:0000259" key="6">
    <source>
        <dbReference type="Pfam" id="PF00425"/>
    </source>
</evidence>
<dbReference type="InterPro" id="IPR005801">
    <property type="entry name" value="ADC_synthase"/>
</dbReference>
<comment type="similarity">
    <text evidence="2 4">Belongs to the class-IV pyridoxal-phosphate-dependent aminotransferase family.</text>
</comment>
<name>A0A011QGF6_9PROT</name>
<accession>A0A011QGF6</accession>
<dbReference type="SUPFAM" id="SSF56752">
    <property type="entry name" value="D-aminoacid aminotransferase-like PLP-dependent enzymes"/>
    <property type="match status" value="1"/>
</dbReference>
<evidence type="ECO:0000256" key="4">
    <source>
        <dbReference type="RuleBase" id="RU004106"/>
    </source>
</evidence>
<gene>
    <name evidence="7" type="primary">pabB</name>
    <name evidence="7" type="ORF">AW10_03386</name>
</gene>
<dbReference type="STRING" id="1454003.AW10_03386"/>
<dbReference type="Gene3D" id="3.60.120.10">
    <property type="entry name" value="Anthranilate synthase"/>
    <property type="match status" value="1"/>
</dbReference>
<dbReference type="PRINTS" id="PR00095">
    <property type="entry name" value="ANTSNTHASEI"/>
</dbReference>
<keyword evidence="7" id="KW-0032">Aminotransferase</keyword>
<dbReference type="EMBL" id="JEMX01000087">
    <property type="protein sequence ID" value="EXI77899.1"/>
    <property type="molecule type" value="Genomic_DNA"/>
</dbReference>